<dbReference type="GO" id="GO:0005524">
    <property type="term" value="F:ATP binding"/>
    <property type="evidence" value="ECO:0007669"/>
    <property type="project" value="UniProtKB-KW"/>
</dbReference>
<gene>
    <name evidence="8" type="primary">LOC110975472</name>
</gene>
<dbReference type="RefSeq" id="XP_022083696.1">
    <property type="nucleotide sequence ID" value="XM_022228004.1"/>
</dbReference>
<keyword evidence="4" id="KW-0812">Transmembrane</keyword>
<feature type="transmembrane region" description="Helical" evidence="4">
    <location>
        <begin position="485"/>
        <end position="511"/>
    </location>
</feature>
<dbReference type="InterPro" id="IPR003599">
    <property type="entry name" value="Ig_sub"/>
</dbReference>
<dbReference type="OMA" id="MENESAH"/>
<keyword evidence="4" id="KW-0472">Membrane</keyword>
<dbReference type="InterPro" id="IPR007111">
    <property type="entry name" value="NACHT_NTPase"/>
</dbReference>
<feature type="compositionally biased region" description="Polar residues" evidence="3">
    <location>
        <begin position="1626"/>
        <end position="1640"/>
    </location>
</feature>
<feature type="chain" id="PRO_5034544003" evidence="5">
    <location>
        <begin position="21"/>
        <end position="1765"/>
    </location>
</feature>
<dbReference type="SUPFAM" id="SSF52540">
    <property type="entry name" value="P-loop containing nucleoside triphosphate hydrolases"/>
    <property type="match status" value="1"/>
</dbReference>
<accession>A0A8B7XUX2</accession>
<dbReference type="SMART" id="SM00409">
    <property type="entry name" value="IG"/>
    <property type="match status" value="4"/>
</dbReference>
<dbReference type="SUPFAM" id="SSF48726">
    <property type="entry name" value="Immunoglobulin"/>
    <property type="match status" value="2"/>
</dbReference>
<evidence type="ECO:0000256" key="2">
    <source>
        <dbReference type="ARBA" id="ARBA00022840"/>
    </source>
</evidence>
<dbReference type="Gene3D" id="3.40.50.300">
    <property type="entry name" value="P-loop containing nucleotide triphosphate hydrolases"/>
    <property type="match status" value="1"/>
</dbReference>
<evidence type="ECO:0000313" key="8">
    <source>
        <dbReference type="RefSeq" id="XP_022083696.1"/>
    </source>
</evidence>
<dbReference type="InterPro" id="IPR013106">
    <property type="entry name" value="Ig_V-set"/>
</dbReference>
<evidence type="ECO:0000313" key="7">
    <source>
        <dbReference type="Proteomes" id="UP000694845"/>
    </source>
</evidence>
<feature type="compositionally biased region" description="Polar residues" evidence="3">
    <location>
        <begin position="1246"/>
        <end position="1263"/>
    </location>
</feature>
<dbReference type="GeneID" id="110975472"/>
<feature type="transmembrane region" description="Helical" evidence="4">
    <location>
        <begin position="850"/>
        <end position="871"/>
    </location>
</feature>
<feature type="region of interest" description="Disordered" evidence="3">
    <location>
        <begin position="1581"/>
        <end position="1729"/>
    </location>
</feature>
<evidence type="ECO:0000256" key="5">
    <source>
        <dbReference type="SAM" id="SignalP"/>
    </source>
</evidence>
<sequence>MMLIYSAVTLLVSFGLPVAGDKICPPNAVNNTRSAFGMAHYAQLGVWLQVPCPTFITGEVVDRVGWFKEADSTTRLISRIKGEDYSTSDRYSFGTTGFSLVIKGIEETDEGKYLCQVIPRDTRDRTAEINIKVIGENFPASSFDETSTATIEQGRRQTLQCQCASQSAIAPSVVYWSMGEGVKTETDIIGARFSDGTTLQIQHGADYSIGSDASLAVNTLNNLRDSQQFWCHVFQPDSTLRNCIVDVRISGEKETNGNALRASETSYYLQKSMQQVLPCISWTPGDAACDVEWIKLGNPERQVVIYNLSTVVVDSSPAFNLTSDFGLVIQSPDDDHDGKYQCSVGERSKAVIEVRVIGDQFPLDSGSAIEGDPVTFRPHTRFTLHCPALSGIARTKGTLIWSYGSPDAQSTTVIGTFNLLDGSHTMNSLKNHSCLGVSTNRSLLLNNCSQDGDVRYWCHVFPANDNLIRSYVLIKVSDGEFETSLALVITLAIILVIFLVAASAIIVFLTWRQRSKSLHHKDDKERGDYKRLDKQDSIKELDVKTLATKVKSFVIQKFGKIPVTPWTDGDLACSAPIDTVYKPLRIFINAYVGGSCIKYQLDSESHIFSDGISELANEHVIVQGRAGSGKTTCLYRLLYDWANGREHAVFGCDRMVFLFTAKTFIRARSIGEAVVENMLQRDANISAVSIDKYYSKDKSKLTILIDGCNDKEDIDSVMDKLTHQDLLDCQLVLTTRQAELAEVVSKKHNMRHVTIIGFTLKSAIDYVNAVLDTVDERNKATPEHKPDKTKTKEPGSADVPQNKQSESQEREESVPLRQEKATPTEEKAETAQTQSPKKKRNLHKYLKEDILPPVISSLPAVLTALCQMSIWTKGDAFKPDVTMADLIIRVVKCLFDKNAHAKGNDTRVAITEGDQLDQLIKDQLNVLAELGRMAHPRLVESFKTLTDFDKEQFLKSSEKGEEVLKVASQIGLLCHLKVESKNDSIQQTTEAVLLQVSEVEVRKGCLCCPQKRHSETDQELQPTAELTPLNEPQDDRYCFVLEILHDLCVAMFLAQSVNKVNELFVIASIGERQYMERFAYILHFALQDKQFDRDAVVKHLAKMIEGEQARPNRGSLLQVAPRLQTLVEVSLQANFEGKCKGAINKKLKGVFREGRVRLIGISSYKLRLLAYLFEHATPENGSKLNATSVELFRIGKNEWSEIQECITSSKSKEKIKKLADLQTDKETSLVTITLQTDQENKPVAEVNQSGTDKYRSQKAQTRSEQPDPEAPARHFDKRNDKSLPTELSPEDTTSTNGDENCDDKNRQSSDVDAASYELIGGTKELALLKSLRERIESTNPDMPTFPAEQSDGSVLHTVQSMCLQELVESQGGECHTSGASRDLARYLPRLEMLESLVLVGTIFSSDAICDFAKGAHQLKNLKKLDLRLNKLFDDRAFVAVTNLPLRDCPKLSDLRLSLYKVTIAGFDEVKKEMDKNKGWPWGKLETLYLLHGSPAEKLLRFLSDSLNYFHFVKRFHLSATNQNENIQEDILQGFVKNMTTEKIMRNLKVLSIKNMEAVKERLASLKLPKNKGFGQQLKQLGTDLGLKRTSGRGDSDTKQKAKGNSKQNMVNSAVDEAEKKKGLENTVKQSETTVDLSTPNDAAKKAGETKEEPGSGNTVGQRVASGSSNGGTDTGESVGGSATGKTPTDGVGDPVVDTQGDTVRKTATRQKMENESAHPAADYTSNTIGKTADTQIKQSNDGDAMADNAGVDETTKAQVRATFML</sequence>
<protein>
    <submittedName>
        <fullName evidence="8">Uncharacterized protein LOC110975472</fullName>
    </submittedName>
</protein>
<feature type="region of interest" description="Disordered" evidence="3">
    <location>
        <begin position="777"/>
        <end position="841"/>
    </location>
</feature>
<dbReference type="InterPro" id="IPR007110">
    <property type="entry name" value="Ig-like_dom"/>
</dbReference>
<keyword evidence="1" id="KW-0547">Nucleotide-binding</keyword>
<feature type="domain" description="Ig-like" evidence="6">
    <location>
        <begin position="26"/>
        <end position="130"/>
    </location>
</feature>
<keyword evidence="2" id="KW-0067">ATP-binding</keyword>
<feature type="compositionally biased region" description="Basic and acidic residues" evidence="3">
    <location>
        <begin position="777"/>
        <end position="795"/>
    </location>
</feature>
<evidence type="ECO:0000256" key="1">
    <source>
        <dbReference type="ARBA" id="ARBA00022741"/>
    </source>
</evidence>
<feature type="domain" description="Ig-like" evidence="6">
    <location>
        <begin position="139"/>
        <end position="233"/>
    </location>
</feature>
<feature type="region of interest" description="Disordered" evidence="3">
    <location>
        <begin position="1240"/>
        <end position="1315"/>
    </location>
</feature>
<dbReference type="Proteomes" id="UP000694845">
    <property type="component" value="Unplaced"/>
</dbReference>
<keyword evidence="5" id="KW-0732">Signal</keyword>
<proteinExistence type="predicted"/>
<dbReference type="Gene3D" id="2.60.40.10">
    <property type="entry name" value="Immunoglobulins"/>
    <property type="match status" value="1"/>
</dbReference>
<keyword evidence="4" id="KW-1133">Transmembrane helix</keyword>
<feature type="compositionally biased region" description="Polar residues" evidence="3">
    <location>
        <begin position="1655"/>
        <end position="1667"/>
    </location>
</feature>
<evidence type="ECO:0000259" key="6">
    <source>
        <dbReference type="PROSITE" id="PS50835"/>
    </source>
</evidence>
<dbReference type="InterPro" id="IPR032675">
    <property type="entry name" value="LRR_dom_sf"/>
</dbReference>
<reference evidence="8" key="1">
    <citation type="submission" date="2025-08" db="UniProtKB">
        <authorList>
            <consortium name="RefSeq"/>
        </authorList>
    </citation>
    <scope>IDENTIFICATION</scope>
</reference>
<dbReference type="KEGG" id="aplc:110975472"/>
<dbReference type="PANTHER" id="PTHR46312">
    <property type="entry name" value="NACHT DOMAIN-CONTAINING PROTEIN"/>
    <property type="match status" value="1"/>
</dbReference>
<evidence type="ECO:0000256" key="4">
    <source>
        <dbReference type="SAM" id="Phobius"/>
    </source>
</evidence>
<organism evidence="7 8">
    <name type="scientific">Acanthaster planci</name>
    <name type="common">Crown-of-thorns starfish</name>
    <dbReference type="NCBI Taxonomy" id="133434"/>
    <lineage>
        <taxon>Eukaryota</taxon>
        <taxon>Metazoa</taxon>
        <taxon>Echinodermata</taxon>
        <taxon>Eleutherozoa</taxon>
        <taxon>Asterozoa</taxon>
        <taxon>Asteroidea</taxon>
        <taxon>Valvatacea</taxon>
        <taxon>Valvatida</taxon>
        <taxon>Acanthasteridae</taxon>
        <taxon>Acanthaster</taxon>
    </lineage>
</organism>
<dbReference type="OrthoDB" id="10056271at2759"/>
<feature type="compositionally biased region" description="Basic and acidic residues" evidence="3">
    <location>
        <begin position="1270"/>
        <end position="1283"/>
    </location>
</feature>
<dbReference type="InterPro" id="IPR013783">
    <property type="entry name" value="Ig-like_fold"/>
</dbReference>
<dbReference type="SUPFAM" id="SSF52047">
    <property type="entry name" value="RNI-like"/>
    <property type="match status" value="1"/>
</dbReference>
<dbReference type="Pfam" id="PF05729">
    <property type="entry name" value="NACHT"/>
    <property type="match status" value="1"/>
</dbReference>
<feature type="compositionally biased region" description="Gly residues" evidence="3">
    <location>
        <begin position="1668"/>
        <end position="1682"/>
    </location>
</feature>
<feature type="compositionally biased region" description="Basic and acidic residues" evidence="3">
    <location>
        <begin position="806"/>
        <end position="829"/>
    </location>
</feature>
<keyword evidence="7" id="KW-1185">Reference proteome</keyword>
<feature type="compositionally biased region" description="Polar residues" evidence="3">
    <location>
        <begin position="1602"/>
        <end position="1611"/>
    </location>
</feature>
<dbReference type="InterPro" id="IPR036179">
    <property type="entry name" value="Ig-like_dom_sf"/>
</dbReference>
<dbReference type="InterPro" id="IPR027417">
    <property type="entry name" value="P-loop_NTPase"/>
</dbReference>
<dbReference type="PROSITE" id="PS50835">
    <property type="entry name" value="IG_LIKE"/>
    <property type="match status" value="3"/>
</dbReference>
<feature type="signal peptide" evidence="5">
    <location>
        <begin position="1"/>
        <end position="20"/>
    </location>
</feature>
<feature type="domain" description="Ig-like" evidence="6">
    <location>
        <begin position="236"/>
        <end position="352"/>
    </location>
</feature>
<name>A0A8B7XUX2_ACAPL</name>
<dbReference type="Pfam" id="PF07686">
    <property type="entry name" value="V-set"/>
    <property type="match status" value="1"/>
</dbReference>
<evidence type="ECO:0000256" key="3">
    <source>
        <dbReference type="SAM" id="MobiDB-lite"/>
    </source>
</evidence>
<dbReference type="PANTHER" id="PTHR46312:SF2">
    <property type="entry name" value="NUCLEOTIDE-BINDING OLIGOMERIZATION DOMAIN-CONTAINING PROTEIN 2-LIKE"/>
    <property type="match status" value="1"/>
</dbReference>
<dbReference type="Gene3D" id="3.80.10.10">
    <property type="entry name" value="Ribonuclease Inhibitor"/>
    <property type="match status" value="1"/>
</dbReference>
<feature type="compositionally biased region" description="Basic and acidic residues" evidence="3">
    <location>
        <begin position="1642"/>
        <end position="1653"/>
    </location>
</feature>